<dbReference type="PRINTS" id="PR00742">
    <property type="entry name" value="GLHYDRLASE35"/>
</dbReference>
<gene>
    <name evidence="10" type="primary">GLB1L2</name>
    <name evidence="10" type="ORF">DERF_007910</name>
</gene>
<dbReference type="GO" id="GO:0005975">
    <property type="term" value="P:carbohydrate metabolic process"/>
    <property type="evidence" value="ECO:0007669"/>
    <property type="project" value="InterPro"/>
</dbReference>
<evidence type="ECO:0000256" key="3">
    <source>
        <dbReference type="ARBA" id="ARBA00023295"/>
    </source>
</evidence>
<feature type="domain" description="Beta-galactosidase 1-like first all-beta" evidence="8">
    <location>
        <begin position="423"/>
        <end position="538"/>
    </location>
</feature>
<keyword evidence="2" id="KW-0378">Hydrolase</keyword>
<reference evidence="10" key="2">
    <citation type="journal article" date="2022" name="Res Sq">
        <title>Comparative Genomics Reveals Insights into the Divergent Evolution of Astigmatic Mites and Household Pest Adaptations.</title>
        <authorList>
            <person name="Xiong Q."/>
            <person name="Wan A.T.-Y."/>
            <person name="Liu X.-Y."/>
            <person name="Fung C.S.-H."/>
            <person name="Xiao X."/>
            <person name="Malainual N."/>
            <person name="Hou J."/>
            <person name="Wang L."/>
            <person name="Wang M."/>
            <person name="Yang K."/>
            <person name="Cui Y."/>
            <person name="Leung E."/>
            <person name="Nong W."/>
            <person name="Shin S.-K."/>
            <person name="Au S."/>
            <person name="Jeong K.Y."/>
            <person name="Chew F.T."/>
            <person name="Hui J."/>
            <person name="Leung T.F."/>
            <person name="Tungtrongchitr A."/>
            <person name="Zhong N."/>
            <person name="Liu Z."/>
            <person name="Tsui S."/>
        </authorList>
    </citation>
    <scope>NUCLEOTIDE SEQUENCE</scope>
    <source>
        <strain evidence="10">Derf</strain>
        <tissue evidence="10">Whole organism</tissue>
    </source>
</reference>
<dbReference type="Pfam" id="PF01301">
    <property type="entry name" value="Glyco_hydro_35"/>
    <property type="match status" value="1"/>
</dbReference>
<dbReference type="InterPro" id="IPR001944">
    <property type="entry name" value="Glycoside_Hdrlase_35"/>
</dbReference>
<dbReference type="InterPro" id="IPR048913">
    <property type="entry name" value="BetaGal_gal-bd"/>
</dbReference>
<dbReference type="InterPro" id="IPR031330">
    <property type="entry name" value="Gly_Hdrlase_35_cat"/>
</dbReference>
<evidence type="ECO:0000256" key="5">
    <source>
        <dbReference type="RuleBase" id="RU003679"/>
    </source>
</evidence>
<evidence type="ECO:0000256" key="4">
    <source>
        <dbReference type="PIRSR" id="PIRSR006336-1"/>
    </source>
</evidence>
<feature type="active site" description="Proton donor" evidence="4">
    <location>
        <position position="200"/>
    </location>
</feature>
<dbReference type="SUPFAM" id="SSF49785">
    <property type="entry name" value="Galactose-binding domain-like"/>
    <property type="match status" value="1"/>
</dbReference>
<dbReference type="GO" id="GO:0004565">
    <property type="term" value="F:beta-galactosidase activity"/>
    <property type="evidence" value="ECO:0007669"/>
    <property type="project" value="InterPro"/>
</dbReference>
<sequence length="653" mass="75863">MKITFFANFFFIFIIQNTVCLTASSLPTLYDYYTNNGQKITAGLDANGPEFTLNHKPFVIYSGSFHYFRVVPEYWRQTLQKFKAAGLNTVQIYLAWNRHEPQPGHFDFDSYGLNLTEFLHEIRNADMFAIVRPGPYICAEWDLGGFPAWLLKDPHMSLRTTYEGYLEPVRRYYRKVFDIINEFQFTKNGGPIIALQVENELFGDPENIIHKNRSLEYLDKLHQMIVDENHFKELLFTSDPVSVARSVPVRSLKYLLETANLNQNALDSLTQLKNNQKNRPIYVSEFWPGWFDQWGEHSHHRYAPLLFEQQITEILFQVNGSVNFYMFIGGTNFAYYNGARVTTSYDYDAPLSESGNYTEKYYKTRQLYDKLVASGRQPAIAIPTNPPPVVRAKAYGHLAMKEYLDFGQIIDQLKPVIMKQPLFMEFIDNSSGFGFILYRLKTKPIHTFNITGPIKDRAIIMIDGKILTKIEDGAKNLNIHLNQTEWFVNPNGEYTVDILVENLGRANWGTSLMDTERKGINSTILFDGNVCNEIHTYTFDLNENFMNHTAQLKWNQFLHDNDDKQKRHGPRLYRTRLSISNTTDTFVELPGWTYGNVFVNNFNIGRFDHRGPQKTLYIPGPLLRTGDNVFHVFELDPRHDSTQIELIDYPKLE</sequence>
<dbReference type="InterPro" id="IPR008979">
    <property type="entry name" value="Galactose-bd-like_sf"/>
</dbReference>
<comment type="similarity">
    <text evidence="1 5">Belongs to the glycosyl hydrolase 35 family.</text>
</comment>
<feature type="chain" id="PRO_5037197286" evidence="6">
    <location>
        <begin position="21"/>
        <end position="653"/>
    </location>
</feature>
<evidence type="ECO:0000256" key="1">
    <source>
        <dbReference type="ARBA" id="ARBA00009809"/>
    </source>
</evidence>
<feature type="active site" description="Nucleophile" evidence="4">
    <location>
        <position position="285"/>
    </location>
</feature>
<evidence type="ECO:0000259" key="9">
    <source>
        <dbReference type="Pfam" id="PF21467"/>
    </source>
</evidence>
<dbReference type="SUPFAM" id="SSF51445">
    <property type="entry name" value="(Trans)glycosidases"/>
    <property type="match status" value="1"/>
</dbReference>
<evidence type="ECO:0000313" key="11">
    <source>
        <dbReference type="Proteomes" id="UP000790347"/>
    </source>
</evidence>
<keyword evidence="6" id="KW-0732">Signal</keyword>
<feature type="domain" description="Beta-galactosidase galactose-binding" evidence="9">
    <location>
        <begin position="570"/>
        <end position="628"/>
    </location>
</feature>
<proteinExistence type="inferred from homology"/>
<evidence type="ECO:0000256" key="2">
    <source>
        <dbReference type="ARBA" id="ARBA00022801"/>
    </source>
</evidence>
<dbReference type="InterPro" id="IPR017853">
    <property type="entry name" value="GH"/>
</dbReference>
<keyword evidence="11" id="KW-1185">Reference proteome</keyword>
<dbReference type="Gene3D" id="2.60.120.260">
    <property type="entry name" value="Galactose-binding domain-like"/>
    <property type="match status" value="2"/>
</dbReference>
<dbReference type="Gene3D" id="3.20.20.80">
    <property type="entry name" value="Glycosidases"/>
    <property type="match status" value="1"/>
</dbReference>
<dbReference type="PANTHER" id="PTHR23421">
    <property type="entry name" value="BETA-GALACTOSIDASE RELATED"/>
    <property type="match status" value="1"/>
</dbReference>
<dbReference type="Pfam" id="PF21317">
    <property type="entry name" value="BetaGal_ABD_1"/>
    <property type="match status" value="1"/>
</dbReference>
<dbReference type="EMBL" id="ASGP02000003">
    <property type="protein sequence ID" value="KAH9517227.1"/>
    <property type="molecule type" value="Genomic_DNA"/>
</dbReference>
<dbReference type="AlphaFoldDB" id="A0A922L8L5"/>
<keyword evidence="3" id="KW-0326">Glycosidase</keyword>
<protein>
    <submittedName>
        <fullName evidence="10">Beta-galactosidase-1-like protein 2</fullName>
    </submittedName>
</protein>
<accession>A0A922L8L5</accession>
<dbReference type="PIRSF" id="PIRSF006336">
    <property type="entry name" value="B-gal"/>
    <property type="match status" value="1"/>
</dbReference>
<evidence type="ECO:0000259" key="8">
    <source>
        <dbReference type="Pfam" id="PF21317"/>
    </source>
</evidence>
<name>A0A922L8L5_DERFA</name>
<dbReference type="InterPro" id="IPR026283">
    <property type="entry name" value="B-gal_1-like"/>
</dbReference>
<feature type="signal peptide" evidence="6">
    <location>
        <begin position="1"/>
        <end position="20"/>
    </location>
</feature>
<dbReference type="Pfam" id="PF21467">
    <property type="entry name" value="BetaGal_gal-bd"/>
    <property type="match status" value="1"/>
</dbReference>
<evidence type="ECO:0000256" key="6">
    <source>
        <dbReference type="SAM" id="SignalP"/>
    </source>
</evidence>
<feature type="domain" description="Glycoside hydrolase 35 catalytic" evidence="7">
    <location>
        <begin position="51"/>
        <end position="369"/>
    </location>
</feature>
<evidence type="ECO:0000313" key="10">
    <source>
        <dbReference type="EMBL" id="KAH9517227.1"/>
    </source>
</evidence>
<dbReference type="InterPro" id="IPR048912">
    <property type="entry name" value="BetaGal1-like_ABD1"/>
</dbReference>
<evidence type="ECO:0000259" key="7">
    <source>
        <dbReference type="Pfam" id="PF01301"/>
    </source>
</evidence>
<comment type="caution">
    <text evidence="10">The sequence shown here is derived from an EMBL/GenBank/DDBJ whole genome shotgun (WGS) entry which is preliminary data.</text>
</comment>
<dbReference type="Proteomes" id="UP000790347">
    <property type="component" value="Unassembled WGS sequence"/>
</dbReference>
<reference evidence="10" key="1">
    <citation type="submission" date="2013-05" db="EMBL/GenBank/DDBJ databases">
        <authorList>
            <person name="Yim A.K.Y."/>
            <person name="Chan T.F."/>
            <person name="Ji K.M."/>
            <person name="Liu X.Y."/>
            <person name="Zhou J.W."/>
            <person name="Li R.Q."/>
            <person name="Yang K.Y."/>
            <person name="Li J."/>
            <person name="Li M."/>
            <person name="Law P.T.W."/>
            <person name="Wu Y.L."/>
            <person name="Cai Z.L."/>
            <person name="Qin H."/>
            <person name="Bao Y."/>
            <person name="Leung R.K.K."/>
            <person name="Ng P.K.S."/>
            <person name="Zou J."/>
            <person name="Zhong X.J."/>
            <person name="Ran P.X."/>
            <person name="Zhong N.S."/>
            <person name="Liu Z.G."/>
            <person name="Tsui S.K.W."/>
        </authorList>
    </citation>
    <scope>NUCLEOTIDE SEQUENCE</scope>
    <source>
        <strain evidence="10">Derf</strain>
        <tissue evidence="10">Whole organism</tissue>
    </source>
</reference>
<organism evidence="10 11">
    <name type="scientific">Dermatophagoides farinae</name>
    <name type="common">American house dust mite</name>
    <dbReference type="NCBI Taxonomy" id="6954"/>
    <lineage>
        <taxon>Eukaryota</taxon>
        <taxon>Metazoa</taxon>
        <taxon>Ecdysozoa</taxon>
        <taxon>Arthropoda</taxon>
        <taxon>Chelicerata</taxon>
        <taxon>Arachnida</taxon>
        <taxon>Acari</taxon>
        <taxon>Acariformes</taxon>
        <taxon>Sarcoptiformes</taxon>
        <taxon>Astigmata</taxon>
        <taxon>Psoroptidia</taxon>
        <taxon>Analgoidea</taxon>
        <taxon>Pyroglyphidae</taxon>
        <taxon>Dermatophagoidinae</taxon>
        <taxon>Dermatophagoides</taxon>
    </lineage>
</organism>